<evidence type="ECO:0000313" key="3">
    <source>
        <dbReference type="Proteomes" id="UP000288805"/>
    </source>
</evidence>
<gene>
    <name evidence="2" type="primary">RE1_2385</name>
    <name evidence="2" type="ORF">CK203_028408</name>
</gene>
<accession>A0A438J0F5</accession>
<evidence type="ECO:0000313" key="2">
    <source>
        <dbReference type="EMBL" id="RVX02414.1"/>
    </source>
</evidence>
<dbReference type="AlphaFoldDB" id="A0A438J0F5"/>
<proteinExistence type="predicted"/>
<feature type="domain" description="Reverse transcriptase Ty1/copia-type" evidence="1">
    <location>
        <begin position="5"/>
        <end position="113"/>
    </location>
</feature>
<dbReference type="Proteomes" id="UP000288805">
    <property type="component" value="Unassembled WGS sequence"/>
</dbReference>
<dbReference type="PANTHER" id="PTHR11439:SF486">
    <property type="entry name" value="RLK (RECEPTOR-LIKE KINASE) PROTEIN, PUTATIVE-RELATED"/>
    <property type="match status" value="1"/>
</dbReference>
<comment type="caution">
    <text evidence="2">The sequence shown here is derived from an EMBL/GenBank/DDBJ whole genome shotgun (WGS) entry which is preliminary data.</text>
</comment>
<dbReference type="EMBL" id="QGNW01000071">
    <property type="protein sequence ID" value="RVX02414.1"/>
    <property type="molecule type" value="Genomic_DNA"/>
</dbReference>
<sequence>MDIKNKQDENEVIMRNRARLVAQGYSQIEWIDYEETFAPVARLEPIRILWAIACSLRIKFYQMDVKSVFLNGIISEEVYVEQHKGFEDPKFPNYVYRLKKALYELKQAPIAWCNDELLVAQIYLDDIVSEATSSDLALSFAEEMNIVFKMSMIGELTFFLRLQIRYQANLKESHLMSVKRIIHYINETLDYGLWYPYDFFLVIVGYSNADWAKNVEDRKNTFGVCYVIGDYLMA</sequence>
<protein>
    <submittedName>
        <fullName evidence="2">Retrovirus-related Pol polyprotein from transposon RE1</fullName>
    </submittedName>
</protein>
<organism evidence="2 3">
    <name type="scientific">Vitis vinifera</name>
    <name type="common">Grape</name>
    <dbReference type="NCBI Taxonomy" id="29760"/>
    <lineage>
        <taxon>Eukaryota</taxon>
        <taxon>Viridiplantae</taxon>
        <taxon>Streptophyta</taxon>
        <taxon>Embryophyta</taxon>
        <taxon>Tracheophyta</taxon>
        <taxon>Spermatophyta</taxon>
        <taxon>Magnoliopsida</taxon>
        <taxon>eudicotyledons</taxon>
        <taxon>Gunneridae</taxon>
        <taxon>Pentapetalae</taxon>
        <taxon>rosids</taxon>
        <taxon>Vitales</taxon>
        <taxon>Vitaceae</taxon>
        <taxon>Viteae</taxon>
        <taxon>Vitis</taxon>
    </lineage>
</organism>
<dbReference type="PANTHER" id="PTHR11439">
    <property type="entry name" value="GAG-POL-RELATED RETROTRANSPOSON"/>
    <property type="match status" value="1"/>
</dbReference>
<dbReference type="Pfam" id="PF07727">
    <property type="entry name" value="RVT_2"/>
    <property type="match status" value="1"/>
</dbReference>
<evidence type="ECO:0000259" key="1">
    <source>
        <dbReference type="Pfam" id="PF07727"/>
    </source>
</evidence>
<name>A0A438J0F5_VITVI</name>
<reference evidence="2 3" key="1">
    <citation type="journal article" date="2018" name="PLoS Genet.">
        <title>Population sequencing reveals clonal diversity and ancestral inbreeding in the grapevine cultivar Chardonnay.</title>
        <authorList>
            <person name="Roach M.J."/>
            <person name="Johnson D.L."/>
            <person name="Bohlmann J."/>
            <person name="van Vuuren H.J."/>
            <person name="Jones S.J."/>
            <person name="Pretorius I.S."/>
            <person name="Schmidt S.A."/>
            <person name="Borneman A.R."/>
        </authorList>
    </citation>
    <scope>NUCLEOTIDE SEQUENCE [LARGE SCALE GENOMIC DNA]</scope>
    <source>
        <strain evidence="3">cv. Chardonnay</strain>
        <tissue evidence="2">Leaf</tissue>
    </source>
</reference>
<dbReference type="InterPro" id="IPR013103">
    <property type="entry name" value="RVT_2"/>
</dbReference>